<organism evidence="1 2">
    <name type="scientific">Ladona fulva</name>
    <name type="common">Scarce chaser dragonfly</name>
    <name type="synonym">Libellula fulva</name>
    <dbReference type="NCBI Taxonomy" id="123851"/>
    <lineage>
        <taxon>Eukaryota</taxon>
        <taxon>Metazoa</taxon>
        <taxon>Ecdysozoa</taxon>
        <taxon>Arthropoda</taxon>
        <taxon>Hexapoda</taxon>
        <taxon>Insecta</taxon>
        <taxon>Pterygota</taxon>
        <taxon>Palaeoptera</taxon>
        <taxon>Odonata</taxon>
        <taxon>Epiprocta</taxon>
        <taxon>Anisoptera</taxon>
        <taxon>Libelluloidea</taxon>
        <taxon>Libellulidae</taxon>
        <taxon>Ladona</taxon>
    </lineage>
</organism>
<dbReference type="AlphaFoldDB" id="A0A8K0KGZ6"/>
<sequence>MKTGTLVGQFADTVQNNIDNFLSNGVMSTSIVIGSVFLSCDQLFRVEQLTHSDYIPTTVGSKSTNTALGTCFPAPVSLKKVLKLSSPPPTVLSEGICPSGWIPCSKQ</sequence>
<reference evidence="1" key="2">
    <citation type="submission" date="2017-10" db="EMBL/GenBank/DDBJ databases">
        <title>Ladona fulva Genome sequencing and assembly.</title>
        <authorList>
            <person name="Murali S."/>
            <person name="Richards S."/>
            <person name="Bandaranaike D."/>
            <person name="Bellair M."/>
            <person name="Blankenburg K."/>
            <person name="Chao H."/>
            <person name="Dinh H."/>
            <person name="Doddapaneni H."/>
            <person name="Dugan-Rocha S."/>
            <person name="Elkadiri S."/>
            <person name="Gnanaolivu R."/>
            <person name="Hernandez B."/>
            <person name="Skinner E."/>
            <person name="Javaid M."/>
            <person name="Lee S."/>
            <person name="Li M."/>
            <person name="Ming W."/>
            <person name="Munidasa M."/>
            <person name="Muniz J."/>
            <person name="Nguyen L."/>
            <person name="Hughes D."/>
            <person name="Osuji N."/>
            <person name="Pu L.-L."/>
            <person name="Puazo M."/>
            <person name="Qu C."/>
            <person name="Quiroz J."/>
            <person name="Raj R."/>
            <person name="Weissenberger G."/>
            <person name="Xin Y."/>
            <person name="Zou X."/>
            <person name="Han Y."/>
            <person name="Worley K."/>
            <person name="Muzny D."/>
            <person name="Gibbs R."/>
        </authorList>
    </citation>
    <scope>NUCLEOTIDE SEQUENCE</scope>
    <source>
        <strain evidence="1">Sampled in the wild</strain>
    </source>
</reference>
<dbReference type="OrthoDB" id="8195504at2759"/>
<dbReference type="EMBL" id="KZ308799">
    <property type="protein sequence ID" value="KAG8234342.1"/>
    <property type="molecule type" value="Genomic_DNA"/>
</dbReference>
<dbReference type="Proteomes" id="UP000792457">
    <property type="component" value="Unassembled WGS sequence"/>
</dbReference>
<evidence type="ECO:0000313" key="2">
    <source>
        <dbReference type="Proteomes" id="UP000792457"/>
    </source>
</evidence>
<proteinExistence type="predicted"/>
<gene>
    <name evidence="1" type="ORF">J437_LFUL014794</name>
</gene>
<comment type="caution">
    <text evidence="1">The sequence shown here is derived from an EMBL/GenBank/DDBJ whole genome shotgun (WGS) entry which is preliminary data.</text>
</comment>
<keyword evidence="2" id="KW-1185">Reference proteome</keyword>
<protein>
    <submittedName>
        <fullName evidence="1">Uncharacterized protein</fullName>
    </submittedName>
</protein>
<accession>A0A8K0KGZ6</accession>
<reference evidence="1" key="1">
    <citation type="submission" date="2013-04" db="EMBL/GenBank/DDBJ databases">
        <authorList>
            <person name="Qu J."/>
            <person name="Murali S.C."/>
            <person name="Bandaranaike D."/>
            <person name="Bellair M."/>
            <person name="Blankenburg K."/>
            <person name="Chao H."/>
            <person name="Dinh H."/>
            <person name="Doddapaneni H."/>
            <person name="Downs B."/>
            <person name="Dugan-Rocha S."/>
            <person name="Elkadiri S."/>
            <person name="Gnanaolivu R.D."/>
            <person name="Hernandez B."/>
            <person name="Javaid M."/>
            <person name="Jayaseelan J.C."/>
            <person name="Lee S."/>
            <person name="Li M."/>
            <person name="Ming W."/>
            <person name="Munidasa M."/>
            <person name="Muniz J."/>
            <person name="Nguyen L."/>
            <person name="Ongeri F."/>
            <person name="Osuji N."/>
            <person name="Pu L.-L."/>
            <person name="Puazo M."/>
            <person name="Qu C."/>
            <person name="Quiroz J."/>
            <person name="Raj R."/>
            <person name="Weissenberger G."/>
            <person name="Xin Y."/>
            <person name="Zou X."/>
            <person name="Han Y."/>
            <person name="Richards S."/>
            <person name="Worley K."/>
            <person name="Muzny D."/>
            <person name="Gibbs R."/>
        </authorList>
    </citation>
    <scope>NUCLEOTIDE SEQUENCE</scope>
    <source>
        <strain evidence="1">Sampled in the wild</strain>
    </source>
</reference>
<evidence type="ECO:0000313" key="1">
    <source>
        <dbReference type="EMBL" id="KAG8234342.1"/>
    </source>
</evidence>
<name>A0A8K0KGZ6_LADFU</name>